<reference evidence="3 4" key="1">
    <citation type="submission" date="2019-03" db="EMBL/GenBank/DDBJ databases">
        <title>Genomic Encyclopedia of Type Strains, Phase IV (KMG-IV): sequencing the most valuable type-strain genomes for metagenomic binning, comparative biology and taxonomic classification.</title>
        <authorList>
            <person name="Goeker M."/>
        </authorList>
    </citation>
    <scope>NUCLEOTIDE SEQUENCE [LARGE SCALE GENOMIC DNA]</scope>
    <source>
        <strain evidence="3 4">DSM 45934</strain>
    </source>
</reference>
<keyword evidence="2" id="KW-0472">Membrane</keyword>
<comment type="caution">
    <text evidence="3">The sequence shown here is derived from an EMBL/GenBank/DDBJ whole genome shotgun (WGS) entry which is preliminary data.</text>
</comment>
<accession>A0A4R2K942</accession>
<sequence>MTWWIIGAAAAVVLLLLVRTRVTTTRQPPAYQPGHAPTPVDQNAPATVLELLHRTLTNKDYTANAITLMTSGSKAVSRILLCLAVILVVIVGVVVGLAWLLAPTLGPAAAIGGGLVVGGGTVCASRAFWRRFSPTQRSTREHRPAQAGREKAGPAVHRTIIAVDIEDFGDPARTLPHQLGTRAGLYTVVEQALCAAGVLWDHCRVEDRGDAVFLLVPPDVPKESLVDIAPQALARAVRAHNNTSHDRQRFRLRMAVHTGEIAFDNHGATSTAVTTTFRLLDAPPVKQALCRSSGVVALIVSQRVFDDVVRHSAVIDPDMFRPVEVHVKEIHEIAWVALPDQSDPADLTVLDHTTGTTGHPSAAIDPGSHRTQA</sequence>
<feature type="region of interest" description="Disordered" evidence="1">
    <location>
        <begin position="351"/>
        <end position="373"/>
    </location>
</feature>
<name>A0A4R2K942_9PSEU</name>
<dbReference type="RefSeq" id="WP_132115030.1">
    <property type="nucleotide sequence ID" value="NZ_SLWS01000002.1"/>
</dbReference>
<feature type="transmembrane region" description="Helical" evidence="2">
    <location>
        <begin position="79"/>
        <end position="102"/>
    </location>
</feature>
<evidence type="ECO:0008006" key="5">
    <source>
        <dbReference type="Google" id="ProtNLM"/>
    </source>
</evidence>
<evidence type="ECO:0000256" key="2">
    <source>
        <dbReference type="SAM" id="Phobius"/>
    </source>
</evidence>
<keyword evidence="4" id="KW-1185">Reference proteome</keyword>
<dbReference type="Gene3D" id="3.30.70.1230">
    <property type="entry name" value="Nucleotide cyclase"/>
    <property type="match status" value="1"/>
</dbReference>
<dbReference type="OrthoDB" id="3482507at2"/>
<gene>
    <name evidence="3" type="ORF">EV192_1021055</name>
</gene>
<dbReference type="InterPro" id="IPR029787">
    <property type="entry name" value="Nucleotide_cyclase"/>
</dbReference>
<dbReference type="EMBL" id="SLWS01000002">
    <property type="protein sequence ID" value="TCO62915.1"/>
    <property type="molecule type" value="Genomic_DNA"/>
</dbReference>
<feature type="transmembrane region" description="Helical" evidence="2">
    <location>
        <begin position="6"/>
        <end position="22"/>
    </location>
</feature>
<keyword evidence="2" id="KW-0812">Transmembrane</keyword>
<evidence type="ECO:0000256" key="1">
    <source>
        <dbReference type="SAM" id="MobiDB-lite"/>
    </source>
</evidence>
<evidence type="ECO:0000313" key="3">
    <source>
        <dbReference type="EMBL" id="TCO62915.1"/>
    </source>
</evidence>
<organism evidence="3 4">
    <name type="scientific">Actinocrispum wychmicini</name>
    <dbReference type="NCBI Taxonomy" id="1213861"/>
    <lineage>
        <taxon>Bacteria</taxon>
        <taxon>Bacillati</taxon>
        <taxon>Actinomycetota</taxon>
        <taxon>Actinomycetes</taxon>
        <taxon>Pseudonocardiales</taxon>
        <taxon>Pseudonocardiaceae</taxon>
        <taxon>Actinocrispum</taxon>
    </lineage>
</organism>
<evidence type="ECO:0000313" key="4">
    <source>
        <dbReference type="Proteomes" id="UP000295680"/>
    </source>
</evidence>
<protein>
    <recommendedName>
        <fullName evidence="5">Class 3 adenylate cyclase</fullName>
    </recommendedName>
</protein>
<dbReference type="Proteomes" id="UP000295680">
    <property type="component" value="Unassembled WGS sequence"/>
</dbReference>
<feature type="transmembrane region" description="Helical" evidence="2">
    <location>
        <begin position="108"/>
        <end position="129"/>
    </location>
</feature>
<proteinExistence type="predicted"/>
<dbReference type="SUPFAM" id="SSF55073">
    <property type="entry name" value="Nucleotide cyclase"/>
    <property type="match status" value="1"/>
</dbReference>
<dbReference type="AlphaFoldDB" id="A0A4R2K942"/>
<keyword evidence="2" id="KW-1133">Transmembrane helix</keyword>